<protein>
    <submittedName>
        <fullName evidence="2">Uncharacterized protein</fullName>
    </submittedName>
</protein>
<evidence type="ECO:0000313" key="2">
    <source>
        <dbReference type="EMBL" id="OCK79909.1"/>
    </source>
</evidence>
<feature type="non-terminal residue" evidence="2">
    <location>
        <position position="1"/>
    </location>
</feature>
<sequence length="154" mass="17599">VAVELRPQSIFPSACHSILSVSPSFIHRTLNWLSPSSLINHSRRLSLNPPESHSATTTDTTKSAQCPATPMSPLRATATPDLQIISDKYLLGRLKDKSLPRNRHLLRHRNQNPARRPRNRRPRLQHRPRRRQRPVCYQIAQRPTAAPQLCFPCL</sequence>
<feature type="region of interest" description="Disordered" evidence="1">
    <location>
        <begin position="44"/>
        <end position="77"/>
    </location>
</feature>
<keyword evidence="3" id="KW-1185">Reference proteome</keyword>
<evidence type="ECO:0000313" key="3">
    <source>
        <dbReference type="Proteomes" id="UP000250266"/>
    </source>
</evidence>
<gene>
    <name evidence="2" type="ORF">K432DRAFT_454000</name>
</gene>
<accession>A0A8E2JFB8</accession>
<dbReference type="EMBL" id="KV744982">
    <property type="protein sequence ID" value="OCK79909.1"/>
    <property type="molecule type" value="Genomic_DNA"/>
</dbReference>
<dbReference type="Proteomes" id="UP000250266">
    <property type="component" value="Unassembled WGS sequence"/>
</dbReference>
<feature type="region of interest" description="Disordered" evidence="1">
    <location>
        <begin position="100"/>
        <end position="134"/>
    </location>
</feature>
<dbReference type="AlphaFoldDB" id="A0A8E2JFB8"/>
<feature type="compositionally biased region" description="Polar residues" evidence="1">
    <location>
        <begin position="49"/>
        <end position="66"/>
    </location>
</feature>
<name>A0A8E2JFB8_9PEZI</name>
<organism evidence="2 3">
    <name type="scientific">Lepidopterella palustris CBS 459.81</name>
    <dbReference type="NCBI Taxonomy" id="1314670"/>
    <lineage>
        <taxon>Eukaryota</taxon>
        <taxon>Fungi</taxon>
        <taxon>Dikarya</taxon>
        <taxon>Ascomycota</taxon>
        <taxon>Pezizomycotina</taxon>
        <taxon>Dothideomycetes</taxon>
        <taxon>Pleosporomycetidae</taxon>
        <taxon>Mytilinidiales</taxon>
        <taxon>Argynnaceae</taxon>
        <taxon>Lepidopterella</taxon>
    </lineage>
</organism>
<evidence type="ECO:0000256" key="1">
    <source>
        <dbReference type="SAM" id="MobiDB-lite"/>
    </source>
</evidence>
<proteinExistence type="predicted"/>
<feature type="compositionally biased region" description="Basic residues" evidence="1">
    <location>
        <begin position="100"/>
        <end position="133"/>
    </location>
</feature>
<reference evidence="2 3" key="1">
    <citation type="journal article" date="2016" name="Nat. Commun.">
        <title>Ectomycorrhizal ecology is imprinted in the genome of the dominant symbiotic fungus Cenococcum geophilum.</title>
        <authorList>
            <consortium name="DOE Joint Genome Institute"/>
            <person name="Peter M."/>
            <person name="Kohler A."/>
            <person name="Ohm R.A."/>
            <person name="Kuo A."/>
            <person name="Krutzmann J."/>
            <person name="Morin E."/>
            <person name="Arend M."/>
            <person name="Barry K.W."/>
            <person name="Binder M."/>
            <person name="Choi C."/>
            <person name="Clum A."/>
            <person name="Copeland A."/>
            <person name="Grisel N."/>
            <person name="Haridas S."/>
            <person name="Kipfer T."/>
            <person name="LaButti K."/>
            <person name="Lindquist E."/>
            <person name="Lipzen A."/>
            <person name="Maire R."/>
            <person name="Meier B."/>
            <person name="Mihaltcheva S."/>
            <person name="Molinier V."/>
            <person name="Murat C."/>
            <person name="Poggeler S."/>
            <person name="Quandt C.A."/>
            <person name="Sperisen C."/>
            <person name="Tritt A."/>
            <person name="Tisserant E."/>
            <person name="Crous P.W."/>
            <person name="Henrissat B."/>
            <person name="Nehls U."/>
            <person name="Egli S."/>
            <person name="Spatafora J.W."/>
            <person name="Grigoriev I.V."/>
            <person name="Martin F.M."/>
        </authorList>
    </citation>
    <scope>NUCLEOTIDE SEQUENCE [LARGE SCALE GENOMIC DNA]</scope>
    <source>
        <strain evidence="2 3">CBS 459.81</strain>
    </source>
</reference>